<dbReference type="EMBL" id="WNWW01000347">
    <property type="protein sequence ID" value="KAF3425954.1"/>
    <property type="molecule type" value="Genomic_DNA"/>
</dbReference>
<dbReference type="SUPFAM" id="SSF81296">
    <property type="entry name" value="E set domains"/>
    <property type="match status" value="2"/>
</dbReference>
<dbReference type="Gene3D" id="1.20.1370.10">
    <property type="entry name" value="Hemocyanin, N-terminal domain"/>
    <property type="match status" value="2"/>
</dbReference>
<sequence length="1349" mass="158057">MVKLTLLVALLGAICVVCGASLAGTRTADMDFLHKQKKIFDLLLYMKQTDLSDAEWYDTGRNYNVETNIDMYRDKNVVQKFLWWWKQGMFLDQGAIFTPFNSEQKYEMKMLFELFYNAKDFQTFYKTASWARIHTNNGMFTSAFTAAVLYRNDCRYIRLPAIYEIYPNYFFDSGVIEEAQNLKMSRGSGAAAGMNNIETYLVMANYSSKYMTPYMDEEYKLDYFMEDVGINAYYYYMRQMFPFWMPSSKYSMPKDIRGQLYYFFHQQLLARYFLERMSNGLGKIEDFDWNKPIYPGYYSTMTYLNGVHFPQRDRFSAIPYYKYKYLKEINALEFRIMNAIDSGYMLSETGKRLDLYTSEGLNMLGNVIEGNADSCNNRFYGMYDALARDILGFNFDFQNKNKVIPSVLQSYSTSMRDPAFYMLYKKIVSYFLRYKKFQPQYSQSELQLPGVKFESVNIDKLYTFFDTCDTLINNAVSVENFKGGLYPRLKARRACLNYQPFTYNINIKSDKELKGTLRIFLGPAFDEVKQDAIYLQKYYFYFVEMDRFPVKLRPGSNSIERHSSESFFTAPKQMSSEQYYEKLNKAISGSEPFTYTERIFGFPERLTLPRGKPEGMRFKMFFFLSPLEEGGINTYELPLIGKLTYDGRPFGFPLDRPTWWNFTIPNMYFKDVYIYNRPFCLLAQAVQQLPSQVADKTYLVRQKNIYELFWHVDQPTVYHPELYQKARTFNILENVANYNDQKAVKEFVQLLNHGMLPRGQVFTMMNREMRHQAVVLFRVLLSAKTFDMFYHTAVWARFNVNELMYVYSLSIAMIHRPDTRMMKLPPMYEVVPHLFFNDDVMQRSYNIAMGDTAGVKKTVGGVEYYVLPANYSGWYTTRHNQPEQRLNYLTEDVGFNSFYFMINHDHPPFMPASMLNTPQPRGEYYFFIHKQLLNRYNLERLSHNMGEINYVNVNRPIMTGYYPTMHLRNGVSFTQRRTGTIVPSHMQRHVQMLQDLHTRLSNAIDAGFVLDSQGNRVNIYTKDGLNILGNLVQGNADSVNLQYYGQLDLLMRKVFGLGSESNIRYQVVPSALHLWSTSMRDPVVFSIYKTILDYYHRYKENLPKYTMEELSFPGVAVQSVTVDKLTTYFDHFESMLNNGMSVRSHKEARNTLIKARQYRLNHKPFTYHITVNSDRDTRSVVRIFLGPKQDEFGHEVDLIANYMNFMQMDEFLVDLKTGTNTIDRSSHESIFVVPDETPSDVLYKKLVTSLESGEVFKYSTQPYGFPDRLILPRGTKDGMPYNLLVMVSPVDESNLVHIESPIWGRITSDGRPMGFPLDRPLNPLVNVPNMHVTEVLVHHRDVEELNATV</sequence>
<keyword evidence="7" id="KW-1185">Reference proteome</keyword>
<dbReference type="Pfam" id="PF03722">
    <property type="entry name" value="Hemocyanin_N"/>
    <property type="match status" value="2"/>
</dbReference>
<evidence type="ECO:0000256" key="1">
    <source>
        <dbReference type="ARBA" id="ARBA00022761"/>
    </source>
</evidence>
<comment type="caution">
    <text evidence="6">The sequence shown here is derived from an EMBL/GenBank/DDBJ whole genome shotgun (WGS) entry which is preliminary data.</text>
</comment>
<dbReference type="InterPro" id="IPR037020">
    <property type="entry name" value="Hemocyanin_C_sf"/>
</dbReference>
<feature type="signal peptide" evidence="2">
    <location>
        <begin position="1"/>
        <end position="19"/>
    </location>
</feature>
<dbReference type="Gene3D" id="1.10.1280.10">
    <property type="entry name" value="Di-copper center containing domain from catechol oxidase"/>
    <property type="match status" value="2"/>
</dbReference>
<dbReference type="Proteomes" id="UP000655588">
    <property type="component" value="Unassembled WGS sequence"/>
</dbReference>
<feature type="domain" description="Hemocyanin N-terminal" evidence="4">
    <location>
        <begin position="32"/>
        <end position="155"/>
    </location>
</feature>
<organism evidence="6 7">
    <name type="scientific">Frieseomelitta varia</name>
    <dbReference type="NCBI Taxonomy" id="561572"/>
    <lineage>
        <taxon>Eukaryota</taxon>
        <taxon>Metazoa</taxon>
        <taxon>Ecdysozoa</taxon>
        <taxon>Arthropoda</taxon>
        <taxon>Hexapoda</taxon>
        <taxon>Insecta</taxon>
        <taxon>Pterygota</taxon>
        <taxon>Neoptera</taxon>
        <taxon>Endopterygota</taxon>
        <taxon>Hymenoptera</taxon>
        <taxon>Apocrita</taxon>
        <taxon>Aculeata</taxon>
        <taxon>Apoidea</taxon>
        <taxon>Anthophila</taxon>
        <taxon>Apidae</taxon>
        <taxon>Frieseomelitta</taxon>
    </lineage>
</organism>
<dbReference type="PANTHER" id="PTHR11511">
    <property type="entry name" value="LARVAL STORAGE PROTEIN/PHENOLOXIDASE"/>
    <property type="match status" value="1"/>
</dbReference>
<dbReference type="InterPro" id="IPR005204">
    <property type="entry name" value="Hemocyanin_N"/>
</dbReference>
<dbReference type="InterPro" id="IPR036697">
    <property type="entry name" value="Hemocyanin_N_sf"/>
</dbReference>
<feature type="chain" id="PRO_5032376919" description="Hexamerin" evidence="2">
    <location>
        <begin position="20"/>
        <end position="1349"/>
    </location>
</feature>
<gene>
    <name evidence="6" type="ORF">E2986_11973</name>
</gene>
<evidence type="ECO:0000259" key="5">
    <source>
        <dbReference type="Pfam" id="PF03723"/>
    </source>
</evidence>
<dbReference type="InterPro" id="IPR000896">
    <property type="entry name" value="Hemocyanin/hexamerin_mid_dom"/>
</dbReference>
<evidence type="ECO:0000313" key="7">
    <source>
        <dbReference type="Proteomes" id="UP000655588"/>
    </source>
</evidence>
<keyword evidence="2" id="KW-0732">Signal</keyword>
<dbReference type="GO" id="GO:0045735">
    <property type="term" value="F:nutrient reservoir activity"/>
    <property type="evidence" value="ECO:0007669"/>
    <property type="project" value="UniProtKB-KW"/>
</dbReference>
<evidence type="ECO:0000259" key="4">
    <source>
        <dbReference type="Pfam" id="PF03722"/>
    </source>
</evidence>
<evidence type="ECO:0000313" key="6">
    <source>
        <dbReference type="EMBL" id="KAF3425954.1"/>
    </source>
</evidence>
<accession>A0A833VZ92</accession>
<dbReference type="Pfam" id="PF00372">
    <property type="entry name" value="Hemocyanin_M"/>
    <property type="match status" value="2"/>
</dbReference>
<dbReference type="InterPro" id="IPR013788">
    <property type="entry name" value="Hemocyanin/hexamerin"/>
</dbReference>
<evidence type="ECO:0000259" key="3">
    <source>
        <dbReference type="Pfam" id="PF00372"/>
    </source>
</evidence>
<feature type="domain" description="Hemocyanin middle" evidence="3">
    <location>
        <begin position="826"/>
        <end position="1095"/>
    </location>
</feature>
<dbReference type="InterPro" id="IPR005203">
    <property type="entry name" value="Hemocyanin_C"/>
</dbReference>
<protein>
    <recommendedName>
        <fullName evidence="8">Hexamerin</fullName>
    </recommendedName>
</protein>
<dbReference type="PANTHER" id="PTHR11511:SF5">
    <property type="entry name" value="FAT-BODY PROTEIN 1-RELATED"/>
    <property type="match status" value="1"/>
</dbReference>
<evidence type="ECO:0008006" key="8">
    <source>
        <dbReference type="Google" id="ProtNLM"/>
    </source>
</evidence>
<dbReference type="Gene3D" id="2.60.40.1520">
    <property type="entry name" value="Hemocyanin, C-terminal domain"/>
    <property type="match status" value="2"/>
</dbReference>
<keyword evidence="1" id="KW-0758">Storage protein</keyword>
<dbReference type="InterPro" id="IPR008922">
    <property type="entry name" value="Di-copper_centre_dom_sf"/>
</dbReference>
<dbReference type="SUPFAM" id="SSF48056">
    <property type="entry name" value="Di-copper centre-containing domain"/>
    <property type="match status" value="2"/>
</dbReference>
<dbReference type="PRINTS" id="PR00187">
    <property type="entry name" value="HAEMOCYANIN"/>
</dbReference>
<dbReference type="GO" id="GO:0005615">
    <property type="term" value="C:extracellular space"/>
    <property type="evidence" value="ECO:0007669"/>
    <property type="project" value="UniProtKB-ARBA"/>
</dbReference>
<proteinExistence type="predicted"/>
<reference evidence="6" key="1">
    <citation type="submission" date="2019-11" db="EMBL/GenBank/DDBJ databases">
        <title>The nuclear and mitochondrial genomes of Frieseomelitta varia - a highly eusocial stingless bee (Meliponini) with a permanently sterile worker caste.</title>
        <authorList>
            <person name="Freitas F.C.P."/>
            <person name="Lourenco A.P."/>
            <person name="Nunes F.M.F."/>
            <person name="Paschoal A.R."/>
            <person name="Abreu F.C.P."/>
            <person name="Barbin F.O."/>
            <person name="Bataglia L."/>
            <person name="Cardoso-Junior C.A.M."/>
            <person name="Cervoni M.S."/>
            <person name="Silva S.R."/>
            <person name="Dalarmi F."/>
            <person name="Del Lama M.A."/>
            <person name="Depintor T.S."/>
            <person name="Ferreira K.M."/>
            <person name="Goria P.S."/>
            <person name="Jaskot M.C."/>
            <person name="Lago D.C."/>
            <person name="Luna-Lucena D."/>
            <person name="Moda L.M."/>
            <person name="Nascimento L."/>
            <person name="Pedrino M."/>
            <person name="Rabico F.O."/>
            <person name="Sanches F.C."/>
            <person name="Santos D.E."/>
            <person name="Santos C.G."/>
            <person name="Vieira J."/>
            <person name="Lopes T.F."/>
            <person name="Barchuk A.R."/>
            <person name="Hartfelder K."/>
            <person name="Simoes Z.L.P."/>
            <person name="Bitondi M.M.G."/>
            <person name="Pinheiro D.G."/>
        </authorList>
    </citation>
    <scope>NUCLEOTIDE SEQUENCE</scope>
    <source>
        <strain evidence="6">USP_RPSP 00005682</strain>
        <tissue evidence="6">Whole individual</tissue>
    </source>
</reference>
<dbReference type="SUPFAM" id="SSF48050">
    <property type="entry name" value="Hemocyanin, N-terminal domain"/>
    <property type="match status" value="2"/>
</dbReference>
<evidence type="ECO:0000256" key="2">
    <source>
        <dbReference type="SAM" id="SignalP"/>
    </source>
</evidence>
<dbReference type="Pfam" id="PF03723">
    <property type="entry name" value="Hemocyanin_C"/>
    <property type="match status" value="2"/>
</dbReference>
<feature type="domain" description="Hemocyanin N-terminal" evidence="4">
    <location>
        <begin position="698"/>
        <end position="820"/>
    </location>
</feature>
<feature type="domain" description="Hemocyanin C-terminal" evidence="5">
    <location>
        <begin position="440"/>
        <end position="675"/>
    </location>
</feature>
<feature type="domain" description="Hemocyanin middle" evidence="3">
    <location>
        <begin position="161"/>
        <end position="431"/>
    </location>
</feature>
<feature type="domain" description="Hemocyanin C-terminal" evidence="5">
    <location>
        <begin position="1104"/>
        <end position="1339"/>
    </location>
</feature>
<dbReference type="InterPro" id="IPR014756">
    <property type="entry name" value="Ig_E-set"/>
</dbReference>
<name>A0A833VZ92_9HYME</name>
<dbReference type="PROSITE" id="PS00210">
    <property type="entry name" value="HEMOCYANIN_2"/>
    <property type="match status" value="1"/>
</dbReference>